<evidence type="ECO:0000256" key="4">
    <source>
        <dbReference type="PIRNR" id="PIRNR006707"/>
    </source>
</evidence>
<evidence type="ECO:0000313" key="7">
    <source>
        <dbReference type="Proteomes" id="UP000256561"/>
    </source>
</evidence>
<keyword evidence="7" id="KW-1185">Reference proteome</keyword>
<dbReference type="PIRSF" id="PIRSF006707">
    <property type="entry name" value="MJ1563"/>
    <property type="match status" value="1"/>
</dbReference>
<dbReference type="OrthoDB" id="9792628at2"/>
<name>A0A3D8M9S3_9ALTE</name>
<dbReference type="GO" id="GO:0003677">
    <property type="term" value="F:DNA binding"/>
    <property type="evidence" value="ECO:0007669"/>
    <property type="project" value="UniProtKB-UniRule"/>
</dbReference>
<organism evidence="6 7">
    <name type="scientific">Alteromonas aestuariivivens</name>
    <dbReference type="NCBI Taxonomy" id="1938339"/>
    <lineage>
        <taxon>Bacteria</taxon>
        <taxon>Pseudomonadati</taxon>
        <taxon>Pseudomonadota</taxon>
        <taxon>Gammaproteobacteria</taxon>
        <taxon>Alteromonadales</taxon>
        <taxon>Alteromonadaceae</taxon>
        <taxon>Alteromonas/Salinimonas group</taxon>
        <taxon>Alteromonas</taxon>
    </lineage>
</organism>
<dbReference type="Proteomes" id="UP000256561">
    <property type="component" value="Unassembled WGS sequence"/>
</dbReference>
<dbReference type="InterPro" id="IPR011991">
    <property type="entry name" value="ArsR-like_HTH"/>
</dbReference>
<dbReference type="Pfam" id="PF12802">
    <property type="entry name" value="MarR_2"/>
    <property type="match status" value="1"/>
</dbReference>
<sequence length="185" mass="20533">MPMTPLMTSAVMHFGEMGNRWGFNRTVGQMLALIVLSEAPVSAQEIADDLNISRGNVSMGLKELQSWRLVKPHLVPGERKDFFIPAGSVWELANRVFEERRKREIDPTLSLLRDLLLDAPANTGDSQAQRKLTEIHDLLEAATSWSEELQALGPDKLQTLMKLGAGVGRMLELKDKLLPGKSSSN</sequence>
<comment type="similarity">
    <text evidence="4">Belongs to the GbsR family.</text>
</comment>
<dbReference type="InterPro" id="IPR052362">
    <property type="entry name" value="HTH-GbsR_regulator"/>
</dbReference>
<dbReference type="EMBL" id="QRHA01000004">
    <property type="protein sequence ID" value="RDV26614.1"/>
    <property type="molecule type" value="Genomic_DNA"/>
</dbReference>
<dbReference type="InterPro" id="IPR026282">
    <property type="entry name" value="MJ1563"/>
</dbReference>
<dbReference type="CDD" id="cd00090">
    <property type="entry name" value="HTH_ARSR"/>
    <property type="match status" value="1"/>
</dbReference>
<evidence type="ECO:0000256" key="1">
    <source>
        <dbReference type="ARBA" id="ARBA00023015"/>
    </source>
</evidence>
<dbReference type="InterPro" id="IPR036388">
    <property type="entry name" value="WH-like_DNA-bd_sf"/>
</dbReference>
<accession>A0A3D8M9S3</accession>
<evidence type="ECO:0000313" key="6">
    <source>
        <dbReference type="EMBL" id="RDV26614.1"/>
    </source>
</evidence>
<dbReference type="InterPro" id="IPR000835">
    <property type="entry name" value="HTH_MarR-typ"/>
</dbReference>
<dbReference type="PANTHER" id="PTHR38465">
    <property type="entry name" value="HTH-TYPE TRANSCRIPTIONAL REGULATOR MJ1563-RELATED"/>
    <property type="match status" value="1"/>
</dbReference>
<gene>
    <name evidence="6" type="ORF">DXV75_06370</name>
</gene>
<dbReference type="SUPFAM" id="SSF46785">
    <property type="entry name" value="Winged helix' DNA-binding domain"/>
    <property type="match status" value="1"/>
</dbReference>
<feature type="domain" description="HTH marR-type" evidence="5">
    <location>
        <begin position="22"/>
        <end position="77"/>
    </location>
</feature>
<comment type="caution">
    <text evidence="6">The sequence shown here is derived from an EMBL/GenBank/DDBJ whole genome shotgun (WGS) entry which is preliminary data.</text>
</comment>
<reference evidence="7" key="1">
    <citation type="submission" date="2018-08" db="EMBL/GenBank/DDBJ databases">
        <authorList>
            <person name="Zhang J."/>
            <person name="Du Z.-J."/>
        </authorList>
    </citation>
    <scope>NUCLEOTIDE SEQUENCE [LARGE SCALE GENOMIC DNA]</scope>
    <source>
        <strain evidence="7">KCTC 52655</strain>
    </source>
</reference>
<evidence type="ECO:0000256" key="2">
    <source>
        <dbReference type="ARBA" id="ARBA00023125"/>
    </source>
</evidence>
<keyword evidence="1 4" id="KW-0805">Transcription regulation</keyword>
<protein>
    <recommendedName>
        <fullName evidence="4">HTH-type transcriptional regulator</fullName>
    </recommendedName>
</protein>
<dbReference type="GO" id="GO:0003700">
    <property type="term" value="F:DNA-binding transcription factor activity"/>
    <property type="evidence" value="ECO:0007669"/>
    <property type="project" value="InterPro"/>
</dbReference>
<dbReference type="Gene3D" id="1.10.10.10">
    <property type="entry name" value="Winged helix-like DNA-binding domain superfamily/Winged helix DNA-binding domain"/>
    <property type="match status" value="1"/>
</dbReference>
<proteinExistence type="inferred from homology"/>
<evidence type="ECO:0000256" key="3">
    <source>
        <dbReference type="ARBA" id="ARBA00023163"/>
    </source>
</evidence>
<dbReference type="RefSeq" id="WP_115592567.1">
    <property type="nucleotide sequence ID" value="NZ_QRHA01000004.1"/>
</dbReference>
<dbReference type="PANTHER" id="PTHR38465:SF1">
    <property type="entry name" value="HTH-TYPE TRANSCRIPTIONAL REGULATOR MJ1563-RELATED"/>
    <property type="match status" value="1"/>
</dbReference>
<dbReference type="AlphaFoldDB" id="A0A3D8M9S3"/>
<keyword evidence="2 4" id="KW-0238">DNA-binding</keyword>
<keyword evidence="3 4" id="KW-0804">Transcription</keyword>
<dbReference type="InterPro" id="IPR036390">
    <property type="entry name" value="WH_DNA-bd_sf"/>
</dbReference>
<evidence type="ECO:0000259" key="5">
    <source>
        <dbReference type="Pfam" id="PF12802"/>
    </source>
</evidence>